<reference evidence="1 2" key="1">
    <citation type="journal article" date="2019" name="Sci. Data">
        <title>Hybrid genome assembly and annotation of Danionella translucida.</title>
        <authorList>
            <person name="Kadobianskyi M."/>
            <person name="Schulze L."/>
            <person name="Schuelke M."/>
            <person name="Judkewitz B."/>
        </authorList>
    </citation>
    <scope>NUCLEOTIDE SEQUENCE [LARGE SCALE GENOMIC DNA]</scope>
    <source>
        <strain evidence="1 2">Bolton</strain>
    </source>
</reference>
<accession>A0A553PZW1</accession>
<organism evidence="1 2">
    <name type="scientific">Danionella cerebrum</name>
    <dbReference type="NCBI Taxonomy" id="2873325"/>
    <lineage>
        <taxon>Eukaryota</taxon>
        <taxon>Metazoa</taxon>
        <taxon>Chordata</taxon>
        <taxon>Craniata</taxon>
        <taxon>Vertebrata</taxon>
        <taxon>Euteleostomi</taxon>
        <taxon>Actinopterygii</taxon>
        <taxon>Neopterygii</taxon>
        <taxon>Teleostei</taxon>
        <taxon>Ostariophysi</taxon>
        <taxon>Cypriniformes</taxon>
        <taxon>Danionidae</taxon>
        <taxon>Danioninae</taxon>
        <taxon>Danionella</taxon>
    </lineage>
</organism>
<dbReference type="AlphaFoldDB" id="A0A553PZW1"/>
<dbReference type="EMBL" id="SRMA01026486">
    <property type="protein sequence ID" value="TRY83213.1"/>
    <property type="molecule type" value="Genomic_DNA"/>
</dbReference>
<evidence type="ECO:0000313" key="1">
    <source>
        <dbReference type="EMBL" id="TRY83213.1"/>
    </source>
</evidence>
<sequence>MNNSTRALYEKKLREVMSKSRRTQPQTDRTYYREEEDITYIQHRRPHKELTNSDVNGVAVWRIARKSGSQFGVDPIHTAVAALVGALQICECQIHSHLSRVGSLGDNPCETSTTRDVQRKATVKLSTKHSSILQIPIEHTHGAPLIPLAHFHSPVTALNRFITHKPGYPISHETRVARLQAPQERTSLSVSATQRLEVLERGGKSAINRSTTVY</sequence>
<gene>
    <name evidence="1" type="ORF">DNTS_014148</name>
</gene>
<proteinExistence type="predicted"/>
<comment type="caution">
    <text evidence="1">The sequence shown here is derived from an EMBL/GenBank/DDBJ whole genome shotgun (WGS) entry which is preliminary data.</text>
</comment>
<dbReference type="Proteomes" id="UP000316079">
    <property type="component" value="Unassembled WGS sequence"/>
</dbReference>
<protein>
    <submittedName>
        <fullName evidence="1">Uncharacterized protein</fullName>
    </submittedName>
</protein>
<evidence type="ECO:0000313" key="2">
    <source>
        <dbReference type="Proteomes" id="UP000316079"/>
    </source>
</evidence>
<name>A0A553PZW1_9TELE</name>
<keyword evidence="2" id="KW-1185">Reference proteome</keyword>